<comment type="caution">
    <text evidence="1">The sequence shown here is derived from an EMBL/GenBank/DDBJ whole genome shotgun (WGS) entry which is preliminary data.</text>
</comment>
<feature type="non-terminal residue" evidence="1">
    <location>
        <position position="81"/>
    </location>
</feature>
<gene>
    <name evidence="1" type="ORF">ABS26_11035</name>
</gene>
<protein>
    <submittedName>
        <fullName evidence="1">Uncharacterized protein</fullName>
    </submittedName>
</protein>
<name>A0A0R2XUC5_9GAMM</name>
<evidence type="ECO:0000313" key="2">
    <source>
        <dbReference type="Proteomes" id="UP000052124"/>
    </source>
</evidence>
<organism evidence="1 2">
    <name type="scientific">OM182 bacterium BACL3 MAG-120531-bin86</name>
    <dbReference type="NCBI Taxonomy" id="1655628"/>
    <lineage>
        <taxon>Bacteria</taxon>
        <taxon>Pseudomonadati</taxon>
        <taxon>Pseudomonadota</taxon>
        <taxon>Gammaproteobacteria</taxon>
        <taxon>OMG group</taxon>
        <taxon>OM182 clade</taxon>
    </lineage>
</organism>
<sequence>MLHGMRLTPNLGGQLKATLGPRPAHEETAAIQRLCAQVLCKRSSKDMFGKLGVLRGIEIGLTQRNDGAARIKSFTVMSMVM</sequence>
<reference evidence="1 2" key="1">
    <citation type="submission" date="2015-10" db="EMBL/GenBank/DDBJ databases">
        <title>Metagenome-Assembled Genomes uncover a global brackish microbiome.</title>
        <authorList>
            <person name="Hugerth L.W."/>
            <person name="Larsson J."/>
            <person name="Alneberg J."/>
            <person name="Lindh M.V."/>
            <person name="Legrand C."/>
            <person name="Pinhassi J."/>
            <person name="Andersson A.F."/>
        </authorList>
    </citation>
    <scope>NUCLEOTIDE SEQUENCE [LARGE SCALE GENOMIC DNA]</scope>
    <source>
        <strain evidence="1">BACL3 MAG-120531-bin86</strain>
    </source>
</reference>
<accession>A0A0R2XUC5</accession>
<proteinExistence type="predicted"/>
<dbReference type="Proteomes" id="UP000052124">
    <property type="component" value="Unassembled WGS sequence"/>
</dbReference>
<dbReference type="AlphaFoldDB" id="A0A0R2XUC5"/>
<dbReference type="EMBL" id="LIDH01000220">
    <property type="protein sequence ID" value="KRP38227.1"/>
    <property type="molecule type" value="Genomic_DNA"/>
</dbReference>
<evidence type="ECO:0000313" key="1">
    <source>
        <dbReference type="EMBL" id="KRP38227.1"/>
    </source>
</evidence>